<dbReference type="STRING" id="1351755.CCH01_15080"/>
<dbReference type="HAMAP" id="MF_00844_B">
    <property type="entry name" value="RqcH_B"/>
    <property type="match status" value="1"/>
</dbReference>
<protein>
    <recommendedName>
        <fullName evidence="5">Rqc2 homolog RqcH</fullName>
        <shortName evidence="5">RqcH</shortName>
    </recommendedName>
</protein>
<keyword evidence="3 5" id="KW-0694">RNA-binding</keyword>
<dbReference type="InterPro" id="IPR008532">
    <property type="entry name" value="NFACT_RNA-bd"/>
</dbReference>
<gene>
    <name evidence="5" type="primary">rqcH</name>
    <name evidence="7" type="ORF">CCH01_15080</name>
</gene>
<dbReference type="GO" id="GO:0072344">
    <property type="term" value="P:rescue of stalled ribosome"/>
    <property type="evidence" value="ECO:0007669"/>
    <property type="project" value="UniProtKB-UniRule"/>
</dbReference>
<dbReference type="PANTHER" id="PTHR15239:SF6">
    <property type="entry name" value="RIBOSOME QUALITY CONTROL COMPLEX SUBUNIT NEMF"/>
    <property type="match status" value="1"/>
</dbReference>
<keyword evidence="2 5" id="KW-0699">rRNA-binding</keyword>
<comment type="similarity">
    <text evidence="5">Belongs to the NEMF family.</text>
</comment>
<dbReference type="Pfam" id="PF05833">
    <property type="entry name" value="NFACT_N"/>
    <property type="match status" value="1"/>
</dbReference>
<evidence type="ECO:0000313" key="7">
    <source>
        <dbReference type="EMBL" id="SLK18609.1"/>
    </source>
</evidence>
<keyword evidence="4 5" id="KW-0648">Protein biosynthesis</keyword>
<dbReference type="Proteomes" id="UP000190476">
    <property type="component" value="Chromosome I"/>
</dbReference>
<evidence type="ECO:0000256" key="1">
    <source>
        <dbReference type="ARBA" id="ARBA00022555"/>
    </source>
</evidence>
<dbReference type="GO" id="GO:0019843">
    <property type="term" value="F:rRNA binding"/>
    <property type="evidence" value="ECO:0007669"/>
    <property type="project" value="UniProtKB-UniRule"/>
</dbReference>
<dbReference type="GO" id="GO:0000049">
    <property type="term" value="F:tRNA binding"/>
    <property type="evidence" value="ECO:0007669"/>
    <property type="project" value="UniProtKB-UniRule"/>
</dbReference>
<dbReference type="AlphaFoldDB" id="A0A1U6JEB9"/>
<dbReference type="GO" id="GO:0043023">
    <property type="term" value="F:ribosomal large subunit binding"/>
    <property type="evidence" value="ECO:0007669"/>
    <property type="project" value="UniProtKB-UniRule"/>
</dbReference>
<feature type="domain" description="NFACT RNA-binding" evidence="6">
    <location>
        <begin position="458"/>
        <end position="550"/>
    </location>
</feature>
<dbReference type="Pfam" id="PF05670">
    <property type="entry name" value="NFACT-R_1"/>
    <property type="match status" value="1"/>
</dbReference>
<evidence type="ECO:0000256" key="4">
    <source>
        <dbReference type="ARBA" id="ARBA00022917"/>
    </source>
</evidence>
<keyword evidence="8" id="KW-1185">Reference proteome</keyword>
<comment type="subunit">
    <text evidence="5">Associates with stalled 50S ribosomal subunits. Binds to RqcP.</text>
</comment>
<dbReference type="GO" id="GO:1990112">
    <property type="term" value="C:RQC complex"/>
    <property type="evidence" value="ECO:0007669"/>
    <property type="project" value="TreeGrafter"/>
</dbReference>
<proteinExistence type="inferred from homology"/>
<dbReference type="GeneID" id="66301839"/>
<dbReference type="EMBL" id="LT799839">
    <property type="protein sequence ID" value="SLK18609.1"/>
    <property type="molecule type" value="Genomic_DNA"/>
</dbReference>
<dbReference type="OrthoDB" id="9766163at2"/>
<accession>A0A1U6JEB9</accession>
<dbReference type="InterPro" id="IPR051608">
    <property type="entry name" value="RQC_Subunit_NEMF"/>
</dbReference>
<sequence>MALDGIYLYSLVDNLNSTILNSKIDKINQPEKDEVILTLRKDRKNIKLLISASSKFPRIHLTNTIKPNPLQAPMFTMVLRKYLIGGKITKIQQLDGDRVVKLEVEATDELGFDSKYFLIIEIMGRHSNITLIRERDNKVMECIKHITPDINTFRILYPGVNYVYPPKSHKLNPFNFTLKDLEEFIDKNDISISMNELFFTQTFTGISKILSINLYNLLIASYSTPTILNIFDFTNKFILDLNEKISYRIYKNNEIYKDFYCLPLETYDNGLSYIEFSNTHELLDEFFAIKDKQERINSRSIDLQRLIHTNIDRCTKKAMKLNNILKECEKKDIFRIEADLLTSYIYTLKKGDKEVTLLNFYSENEEYITISLDEYKTPSENIQFYYKKYNKLKKSEESAIEQLEKNKEELEYLNSVLTNILNCENYIEIDDIKKELIETGYLRFRNKNKNSKKEKSSKPLHFISSEGIDIYVGKNNLQNDYLSLKFANKNYMWFHTKNIPGSHVIVCTDTLLDNTFEEAAILAAYYSKAKDSTKVPVDYTKVKNLKKPNGSKPGMVIYHTNFTLYAEPTDFKKLTIENGKIIK</sequence>
<evidence type="ECO:0000256" key="3">
    <source>
        <dbReference type="ARBA" id="ARBA00022884"/>
    </source>
</evidence>
<evidence type="ECO:0000256" key="2">
    <source>
        <dbReference type="ARBA" id="ARBA00022730"/>
    </source>
</evidence>
<name>A0A1U6JEB9_9CLOT</name>
<comment type="function">
    <text evidence="5">Key component of the ribosome quality control system (RQC), a ribosome-associated complex that mediates the extraction of incompletely synthesized nascent chains from stalled ribosomes and their subsequent degradation. RqcH recruits Ala-charged tRNA, and with RqcP directs the elongation of stalled nascent chains on 50S ribosomal subunits, leading to non-templated C-terminal alanine extensions (Ala tail). The Ala tail promotes nascent chain degradation. May add between 1 and at least 8 Ala residues. Binds to stalled 50S ribosomal subunits.</text>
</comment>
<dbReference type="PANTHER" id="PTHR15239">
    <property type="entry name" value="NUCLEAR EXPORT MEDIATOR FACTOR NEMF"/>
    <property type="match status" value="1"/>
</dbReference>
<evidence type="ECO:0000256" key="5">
    <source>
        <dbReference type="HAMAP-Rule" id="MF_00844"/>
    </source>
</evidence>
<evidence type="ECO:0000259" key="6">
    <source>
        <dbReference type="Pfam" id="PF05670"/>
    </source>
</evidence>
<keyword evidence="5" id="KW-0175">Coiled coil</keyword>
<keyword evidence="1 5" id="KW-0820">tRNA-binding</keyword>
<feature type="coiled-coil region" evidence="5">
    <location>
        <begin position="386"/>
        <end position="420"/>
    </location>
</feature>
<organism evidence="7 8">
    <name type="scientific">Clostridium chauvoei JF4335</name>
    <dbReference type="NCBI Taxonomy" id="1351755"/>
    <lineage>
        <taxon>Bacteria</taxon>
        <taxon>Bacillati</taxon>
        <taxon>Bacillota</taxon>
        <taxon>Clostridia</taxon>
        <taxon>Eubacteriales</taxon>
        <taxon>Clostridiaceae</taxon>
        <taxon>Clostridium</taxon>
    </lineage>
</organism>
<dbReference type="FunFam" id="2.30.310.10:FF:000004">
    <property type="entry name" value="Fibronectin-binding protein A"/>
    <property type="match status" value="1"/>
</dbReference>
<evidence type="ECO:0000313" key="8">
    <source>
        <dbReference type="Proteomes" id="UP000190476"/>
    </source>
</evidence>
<dbReference type="InterPro" id="IPR043682">
    <property type="entry name" value="RqcH_bacterial"/>
</dbReference>
<dbReference type="Gene3D" id="2.30.310.10">
    <property type="entry name" value="ibrinogen binding protein from staphylococcus aureus domain"/>
    <property type="match status" value="1"/>
</dbReference>
<reference evidence="8" key="1">
    <citation type="submission" date="2017-03" db="EMBL/GenBank/DDBJ databases">
        <authorList>
            <person name="Falquet L."/>
            <person name="Falquet L."/>
        </authorList>
    </citation>
    <scope>NUCLEOTIDE SEQUENCE [LARGE SCALE GENOMIC DNA]</scope>
</reference>
<dbReference type="RefSeq" id="WP_079481406.1">
    <property type="nucleotide sequence ID" value="NZ_CBML010000006.1"/>
</dbReference>